<dbReference type="InterPro" id="IPR002035">
    <property type="entry name" value="VWF_A"/>
</dbReference>
<feature type="domain" description="VWFA" evidence="1">
    <location>
        <begin position="354"/>
        <end position="539"/>
    </location>
</feature>
<dbReference type="SMART" id="SM00327">
    <property type="entry name" value="VWA"/>
    <property type="match status" value="1"/>
</dbReference>
<evidence type="ECO:0000313" key="2">
    <source>
        <dbReference type="EMBL" id="CAK9189662.1"/>
    </source>
</evidence>
<dbReference type="Gene3D" id="3.40.50.410">
    <property type="entry name" value="von Willebrand factor, type A domain"/>
    <property type="match status" value="1"/>
</dbReference>
<evidence type="ECO:0000259" key="1">
    <source>
        <dbReference type="PROSITE" id="PS50234"/>
    </source>
</evidence>
<dbReference type="Pfam" id="PF13768">
    <property type="entry name" value="VWA_3"/>
    <property type="match status" value="1"/>
</dbReference>
<accession>A0ABP0T8L6</accession>
<dbReference type="InterPro" id="IPR036465">
    <property type="entry name" value="vWFA_dom_sf"/>
</dbReference>
<evidence type="ECO:0000313" key="3">
    <source>
        <dbReference type="Proteomes" id="UP001497512"/>
    </source>
</evidence>
<keyword evidence="3" id="KW-1185">Reference proteome</keyword>
<dbReference type="EMBL" id="OZ019893">
    <property type="protein sequence ID" value="CAK9189662.1"/>
    <property type="molecule type" value="Genomic_DNA"/>
</dbReference>
<gene>
    <name evidence="2" type="ORF">CSSPTR1EN2_LOCUS313</name>
</gene>
<dbReference type="PROSITE" id="PS50234">
    <property type="entry name" value="VWFA"/>
    <property type="match status" value="1"/>
</dbReference>
<organism evidence="2 3">
    <name type="scientific">Sphagnum troendelagicum</name>
    <dbReference type="NCBI Taxonomy" id="128251"/>
    <lineage>
        <taxon>Eukaryota</taxon>
        <taxon>Viridiplantae</taxon>
        <taxon>Streptophyta</taxon>
        <taxon>Embryophyta</taxon>
        <taxon>Bryophyta</taxon>
        <taxon>Sphagnophytina</taxon>
        <taxon>Sphagnopsida</taxon>
        <taxon>Sphagnales</taxon>
        <taxon>Sphagnaceae</taxon>
        <taxon>Sphagnum</taxon>
    </lineage>
</organism>
<dbReference type="PANTHER" id="PTHR46503:SF1">
    <property type="entry name" value="INTER-ALPHA-TRYPSIN INHIBITOR HEAVY CHAIN-LIKE PROTEIN"/>
    <property type="match status" value="1"/>
</dbReference>
<dbReference type="PANTHER" id="PTHR46503">
    <property type="entry name" value="INTER-ALPHA-TRYPSIN INHIBITOR HEAVY CHAIN-LIKE PROTEIN"/>
    <property type="match status" value="1"/>
</dbReference>
<dbReference type="Proteomes" id="UP001497512">
    <property type="component" value="Chromosome 1"/>
</dbReference>
<protein>
    <recommendedName>
        <fullName evidence="1">VWFA domain-containing protein</fullName>
    </recommendedName>
</protein>
<reference evidence="2 3" key="1">
    <citation type="submission" date="2024-02" db="EMBL/GenBank/DDBJ databases">
        <authorList>
            <consortium name="ELIXIR-Norway"/>
            <consortium name="Elixir Norway"/>
        </authorList>
    </citation>
    <scope>NUCLEOTIDE SEQUENCE [LARGE SCALE GENOMIC DNA]</scope>
</reference>
<name>A0ABP0T8L6_9BRYO</name>
<dbReference type="SUPFAM" id="SSF53300">
    <property type="entry name" value="vWA-like"/>
    <property type="match status" value="1"/>
</dbReference>
<proteinExistence type="predicted"/>
<sequence length="808" mass="87208">MDPMSFTTSLAAGQILAQQLKTGGVHTPAFGPPKHSTIPGKIPELKGEMAAGSLPTCPMIYAIIADMAIVGIPNAPPPQWREDAGQQQQFGYRHDVPPLPALVPLSLTDLSLKVECQISTAFVTVQGTWVLDCLRSGAICDCLLAVPMDHQGTVAGVEIDLGNSRLYTTIVVPRDEAASYGAKGSPMTNVDDPGTYNPDLFRLRVPQVVSGTRLSLKITWFQAMLFSDGLYAVRVPLILPDYVVPLETELASIVKLTCSINTGTPHPVVVGQFNNTMKETLREDGRVSLVSGGKDTWGDWKNSDFIASYQVWSDKILPNLLVQGPTLGESDPRGTFCLSIAPPDPKHVKAFKRAVVFLLDRSGSMYGKPMEDACQALLFGLSSLQPEDSFNIIVFDHAQLTFSSQLVYATAPILGRAREWVTTNCEARGGTDILAPLQAAFQLLRMNLDAVPYIFLITDGAVADEHKICRLIQAAVTSRGGKAPRISTFGIGHYCNYYFLKMLAVIGRGMSDAAFVSGRIREQIERMLVAASTPLLTNITLSIMDLPSGCEVYPFPIPDLFCGNPLVLSGRFHGKFPRSIKVVGMLPDQTVWDVEVFSSESPGVPLSKVFAKQQLDLLTAQAWLYDDKHMQEQAVNLSIMSGIPCEYTSMIGFETTREKFSRLLHERMQGKKMNVPKFTVGKLAGIALVGGLAIGFGSVAATAGNALIGDVLGNIVGDFGGIPDSVFCCDFSNCDCSNCDFSFLGDCCGCDCSNCDFSFVGDCFDNCRDGCCDPDGICCALVSCLFDSCDNMGDICACILDCIGSLSN</sequence>